<dbReference type="Gene3D" id="3.40.50.300">
    <property type="entry name" value="P-loop containing nucleotide triphosphate hydrolases"/>
    <property type="match status" value="2"/>
</dbReference>
<dbReference type="PANTHER" id="PTHR11070">
    <property type="entry name" value="UVRD / RECB / PCRA DNA HELICASE FAMILY MEMBER"/>
    <property type="match status" value="1"/>
</dbReference>
<evidence type="ECO:0000256" key="6">
    <source>
        <dbReference type="ARBA" id="ARBA00023125"/>
    </source>
</evidence>
<dbReference type="InterPro" id="IPR000212">
    <property type="entry name" value="DNA_helicase_UvrD/REP"/>
</dbReference>
<dbReference type="KEGG" id="lpav:PLANPX_2642"/>
<keyword evidence="4 12" id="KW-0347">Helicase</keyword>
<dbReference type="CDD" id="cd18807">
    <property type="entry name" value="SF1_C_UvrD"/>
    <property type="match status" value="1"/>
</dbReference>
<dbReference type="GO" id="GO:0033202">
    <property type="term" value="C:DNA helicase complex"/>
    <property type="evidence" value="ECO:0007669"/>
    <property type="project" value="TreeGrafter"/>
</dbReference>
<dbReference type="PROSITE" id="PS51198">
    <property type="entry name" value="UVRD_HELICASE_ATP_BIND"/>
    <property type="match status" value="1"/>
</dbReference>
<dbReference type="InterPro" id="IPR014017">
    <property type="entry name" value="DNA_helicase_UvrD-like_C"/>
</dbReference>
<evidence type="ECO:0000256" key="11">
    <source>
        <dbReference type="ARBA" id="ARBA00048988"/>
    </source>
</evidence>
<evidence type="ECO:0000256" key="3">
    <source>
        <dbReference type="ARBA" id="ARBA00022801"/>
    </source>
</evidence>
<evidence type="ECO:0000259" key="13">
    <source>
        <dbReference type="PROSITE" id="PS51198"/>
    </source>
</evidence>
<dbReference type="GO" id="GO:0016887">
    <property type="term" value="F:ATP hydrolysis activity"/>
    <property type="evidence" value="ECO:0007669"/>
    <property type="project" value="RHEA"/>
</dbReference>
<comment type="similarity">
    <text evidence="1">Belongs to the helicase family. UvrD subfamily.</text>
</comment>
<evidence type="ECO:0000259" key="14">
    <source>
        <dbReference type="PROSITE" id="PS51217"/>
    </source>
</evidence>
<dbReference type="Pfam" id="PF13361">
    <property type="entry name" value="UvrD_C"/>
    <property type="match status" value="1"/>
</dbReference>
<keyword evidence="7" id="KW-0413">Isomerase</keyword>
<dbReference type="SUPFAM" id="SSF52540">
    <property type="entry name" value="P-loop containing nucleoside triphosphate hydrolases"/>
    <property type="match status" value="1"/>
</dbReference>
<dbReference type="PROSITE" id="PS51217">
    <property type="entry name" value="UVRD_HELICASE_CTER"/>
    <property type="match status" value="1"/>
</dbReference>
<keyword evidence="5 12" id="KW-0067">ATP-binding</keyword>
<reference evidence="16" key="1">
    <citation type="submission" date="2019-10" db="EMBL/GenBank/DDBJ databases">
        <title>Lacipirellula parvula gen. nov., sp. nov., representing a lineage of planctomycetes widespread in freshwater anoxic habitats, and description of the family Lacipirellulaceae.</title>
        <authorList>
            <person name="Dedysh S.N."/>
            <person name="Kulichevskaya I.S."/>
            <person name="Beletsky A.V."/>
            <person name="Rakitin A.L."/>
            <person name="Mardanov A.V."/>
            <person name="Ivanova A.A."/>
            <person name="Saltykova V.X."/>
            <person name="Rijpstra W.I.C."/>
            <person name="Sinninghe Damste J.S."/>
            <person name="Ravin N.V."/>
        </authorList>
    </citation>
    <scope>NUCLEOTIDE SEQUENCE [LARGE SCALE GENOMIC DNA]</scope>
    <source>
        <strain evidence="16">PX69</strain>
    </source>
</reference>
<dbReference type="InterPro" id="IPR014016">
    <property type="entry name" value="UvrD-like_ATP-bd"/>
</dbReference>
<keyword evidence="16" id="KW-1185">Reference proteome</keyword>
<dbReference type="Pfam" id="PF00580">
    <property type="entry name" value="UvrD-helicase"/>
    <property type="match status" value="1"/>
</dbReference>
<keyword evidence="3 12" id="KW-0378">Hydrolase</keyword>
<organism evidence="15 16">
    <name type="scientific">Lacipirellula parvula</name>
    <dbReference type="NCBI Taxonomy" id="2650471"/>
    <lineage>
        <taxon>Bacteria</taxon>
        <taxon>Pseudomonadati</taxon>
        <taxon>Planctomycetota</taxon>
        <taxon>Planctomycetia</taxon>
        <taxon>Pirellulales</taxon>
        <taxon>Lacipirellulaceae</taxon>
        <taxon>Lacipirellula</taxon>
    </lineage>
</organism>
<accession>A0A5K7X8Q4</accession>
<dbReference type="GO" id="GO:0005524">
    <property type="term" value="F:ATP binding"/>
    <property type="evidence" value="ECO:0007669"/>
    <property type="project" value="UniProtKB-UniRule"/>
</dbReference>
<gene>
    <name evidence="15" type="ORF">PLANPX_2642</name>
</gene>
<evidence type="ECO:0000256" key="7">
    <source>
        <dbReference type="ARBA" id="ARBA00023235"/>
    </source>
</evidence>
<dbReference type="Proteomes" id="UP000326837">
    <property type="component" value="Chromosome"/>
</dbReference>
<evidence type="ECO:0000256" key="2">
    <source>
        <dbReference type="ARBA" id="ARBA00022741"/>
    </source>
</evidence>
<dbReference type="Gene3D" id="1.10.10.160">
    <property type="match status" value="1"/>
</dbReference>
<keyword evidence="6" id="KW-0238">DNA-binding</keyword>
<dbReference type="GO" id="GO:0000725">
    <property type="term" value="P:recombinational repair"/>
    <property type="evidence" value="ECO:0007669"/>
    <property type="project" value="TreeGrafter"/>
</dbReference>
<dbReference type="AlphaFoldDB" id="A0A5K7X8Q4"/>
<dbReference type="InterPro" id="IPR027417">
    <property type="entry name" value="P-loop_NTPase"/>
</dbReference>
<evidence type="ECO:0000256" key="1">
    <source>
        <dbReference type="ARBA" id="ARBA00009922"/>
    </source>
</evidence>
<evidence type="ECO:0000256" key="5">
    <source>
        <dbReference type="ARBA" id="ARBA00022840"/>
    </source>
</evidence>
<evidence type="ECO:0000256" key="12">
    <source>
        <dbReference type="PROSITE-ProRule" id="PRU00560"/>
    </source>
</evidence>
<keyword evidence="2 12" id="KW-0547">Nucleotide-binding</keyword>
<feature type="domain" description="UvrD-like helicase ATP-binding" evidence="13">
    <location>
        <begin position="6"/>
        <end position="282"/>
    </location>
</feature>
<dbReference type="EC" id="5.6.2.4" evidence="9"/>
<dbReference type="EMBL" id="AP021861">
    <property type="protein sequence ID" value="BBO33030.1"/>
    <property type="molecule type" value="Genomic_DNA"/>
</dbReference>
<dbReference type="InterPro" id="IPR013986">
    <property type="entry name" value="DExx_box_DNA_helicase_dom_sf"/>
</dbReference>
<feature type="binding site" evidence="12">
    <location>
        <begin position="27"/>
        <end position="34"/>
    </location>
    <ligand>
        <name>ATP</name>
        <dbReference type="ChEBI" id="CHEBI:30616"/>
    </ligand>
</feature>
<proteinExistence type="inferred from homology"/>
<feature type="domain" description="UvrD-like helicase C-terminal" evidence="14">
    <location>
        <begin position="283"/>
        <end position="557"/>
    </location>
</feature>
<evidence type="ECO:0000313" key="16">
    <source>
        <dbReference type="Proteomes" id="UP000326837"/>
    </source>
</evidence>
<comment type="catalytic activity">
    <reaction evidence="8">
        <text>Couples ATP hydrolysis with the unwinding of duplex DNA by translocating in the 3'-5' direction.</text>
        <dbReference type="EC" id="5.6.2.4"/>
    </reaction>
</comment>
<dbReference type="GO" id="GO:0005829">
    <property type="term" value="C:cytosol"/>
    <property type="evidence" value="ECO:0007669"/>
    <property type="project" value="TreeGrafter"/>
</dbReference>
<dbReference type="RefSeq" id="WP_152098896.1">
    <property type="nucleotide sequence ID" value="NZ_AP021861.1"/>
</dbReference>
<name>A0A5K7X8Q4_9BACT</name>
<dbReference type="GO" id="GO:0003677">
    <property type="term" value="F:DNA binding"/>
    <property type="evidence" value="ECO:0007669"/>
    <property type="project" value="UniProtKB-KW"/>
</dbReference>
<evidence type="ECO:0000256" key="8">
    <source>
        <dbReference type="ARBA" id="ARBA00034617"/>
    </source>
</evidence>
<comment type="catalytic activity">
    <reaction evidence="11">
        <text>ATP + H2O = ADP + phosphate + H(+)</text>
        <dbReference type="Rhea" id="RHEA:13065"/>
        <dbReference type="ChEBI" id="CHEBI:15377"/>
        <dbReference type="ChEBI" id="CHEBI:15378"/>
        <dbReference type="ChEBI" id="CHEBI:30616"/>
        <dbReference type="ChEBI" id="CHEBI:43474"/>
        <dbReference type="ChEBI" id="CHEBI:456216"/>
        <dbReference type="EC" id="5.6.2.4"/>
    </reaction>
</comment>
<dbReference type="Gene3D" id="1.10.486.10">
    <property type="entry name" value="PCRA, domain 4"/>
    <property type="match status" value="1"/>
</dbReference>
<dbReference type="GO" id="GO:0043138">
    <property type="term" value="F:3'-5' DNA helicase activity"/>
    <property type="evidence" value="ECO:0007669"/>
    <property type="project" value="UniProtKB-EC"/>
</dbReference>
<evidence type="ECO:0000256" key="4">
    <source>
        <dbReference type="ARBA" id="ARBA00022806"/>
    </source>
</evidence>
<dbReference type="FunFam" id="1.10.486.10:FF:000003">
    <property type="entry name" value="ATP-dependent DNA helicase"/>
    <property type="match status" value="1"/>
</dbReference>
<protein>
    <recommendedName>
        <fullName evidence="9">DNA 3'-5' helicase</fullName>
        <ecNumber evidence="9">5.6.2.4</ecNumber>
    </recommendedName>
    <alternativeName>
        <fullName evidence="10">DNA 3'-5' helicase II</fullName>
    </alternativeName>
</protein>
<evidence type="ECO:0000256" key="10">
    <source>
        <dbReference type="ARBA" id="ARBA00034923"/>
    </source>
</evidence>
<evidence type="ECO:0000313" key="15">
    <source>
        <dbReference type="EMBL" id="BBO33030.1"/>
    </source>
</evidence>
<evidence type="ECO:0000256" key="9">
    <source>
        <dbReference type="ARBA" id="ARBA00034808"/>
    </source>
</evidence>
<dbReference type="CDD" id="cd17932">
    <property type="entry name" value="DEXQc_UvrD"/>
    <property type="match status" value="1"/>
</dbReference>
<dbReference type="PANTHER" id="PTHR11070:SF2">
    <property type="entry name" value="ATP-DEPENDENT DNA HELICASE SRS2"/>
    <property type="match status" value="1"/>
</dbReference>
<sequence>MDPLFANLNPAQCEAVRHVEGPMLVLAGPGSGKTRVVTHRIAHLLREGVRPREILALTFTNKASEEMKLRVETMSPGSRVWVSTFHRFGARLLREYAGFVGLTPNFTIYDTDDSRQTLKRVIEAGKIRTAHYSPDRIAAAISAAKNQLITADRYEPRIGSPLSQIVAEVYPAYQQRLLASSAVDFDDLLLHVANMLYVNDDVRAELDERYRFILVDEYQDTNRAQYVMVRAMSVDHPNLAATGDPDQSIYGWRGADIKNILQFETDFPQVRVVRLEQNYRSTKAVLRVADQLIRSNMRRKAKSLFTDNAEGDPVKLVQYSTQDDEARGIADQIAAGIAAGRRPRDFAIFYRVNALSRVLERGLREHGIPYQMIRGQEFYQRKEIKDVLAYCQLINNPRDDQATLRTINTPVRGIGRKTIDRLSEFAYQHGISLLDACREAGQVEGLNARAIKSVAQFAALIDRLSLLAGAALEEILGTILTETKYREGLQDSESEDDLNRLANIEELLTDARQFDEAHPGGGHLEEYLENAWLVNETDSWETESDKVTMMTLHAAKGLEFPVVFVVAFEQGLLPHERSLNDDEQMEEERRLAFVGITRAKEHLQLSYAVHRDFRGQRRRTVPSPFLLEMPREEMELVSIGAPGGWDVPTDWEDVHDLHDDSHHFEIDPAVDDHGVEAEAPTEDDDSFAFGANAAPAPAKSIPASQVTTAARLAGAKPLAASGISPDAFAQGMTVMHPEHGPGKIVALSGSGANRRATVKFATAGERRFVLAHSPLRPAGR</sequence>